<dbReference type="RefSeq" id="WP_285574601.1">
    <property type="nucleotide sequence ID" value="NZ_BSDE01000003.1"/>
</dbReference>
<comment type="similarity">
    <text evidence="9">Belongs to the class-I pyridoxal-phosphate-dependent aminotransferase family.</text>
</comment>
<dbReference type="EC" id="2.6.1.-" evidence="9"/>
<dbReference type="CDD" id="cd00609">
    <property type="entry name" value="AAT_like"/>
    <property type="match status" value="1"/>
</dbReference>
<dbReference type="InterPro" id="IPR004839">
    <property type="entry name" value="Aminotransferase_I/II_large"/>
</dbReference>
<feature type="domain" description="Aminotransferase class I/classII large" evidence="10">
    <location>
        <begin position="26"/>
        <end position="343"/>
    </location>
</feature>
<dbReference type="InterPro" id="IPR015424">
    <property type="entry name" value="PyrdxlP-dep_Trfase"/>
</dbReference>
<comment type="cofactor">
    <cofactor evidence="9">
        <name>pyridoxal 5'-phosphate</name>
        <dbReference type="ChEBI" id="CHEBI:597326"/>
    </cofactor>
</comment>
<evidence type="ECO:0000256" key="4">
    <source>
        <dbReference type="ARBA" id="ARBA00022605"/>
    </source>
</evidence>
<dbReference type="Gene3D" id="3.40.640.10">
    <property type="entry name" value="Type I PLP-dependent aspartate aminotransferase-like (Major domain)"/>
    <property type="match status" value="1"/>
</dbReference>
<name>A0ABQ5QFV8_9BACT</name>
<dbReference type="EMBL" id="BSDE01000003">
    <property type="protein sequence ID" value="GLH73474.1"/>
    <property type="molecule type" value="Genomic_DNA"/>
</dbReference>
<evidence type="ECO:0000256" key="3">
    <source>
        <dbReference type="ARBA" id="ARBA00022576"/>
    </source>
</evidence>
<evidence type="ECO:0000256" key="5">
    <source>
        <dbReference type="ARBA" id="ARBA00022679"/>
    </source>
</evidence>
<reference evidence="11 12" key="1">
    <citation type="journal article" date="2023" name="Antonie Van Leeuwenhoek">
        <title>Mesoterricola silvestris gen. nov., sp. nov., Mesoterricola sediminis sp. nov., Geothrix oryzae sp. nov., Geothrix edaphica sp. nov., Geothrix rubra sp. nov., and Geothrix limicola sp. nov., six novel members of Acidobacteriota isolated from soils.</title>
        <authorList>
            <person name="Itoh H."/>
            <person name="Sugisawa Y."/>
            <person name="Mise K."/>
            <person name="Xu Z."/>
            <person name="Kuniyasu M."/>
            <person name="Ushijima N."/>
            <person name="Kawano K."/>
            <person name="Kobayashi E."/>
            <person name="Shiratori Y."/>
            <person name="Masuda Y."/>
            <person name="Senoo K."/>
        </authorList>
    </citation>
    <scope>NUCLEOTIDE SEQUENCE [LARGE SCALE GENOMIC DNA]</scope>
    <source>
        <strain evidence="11 12">Red804</strain>
    </source>
</reference>
<keyword evidence="5 9" id="KW-0808">Transferase</keyword>
<comment type="similarity">
    <text evidence="2">Belongs to the class-II pyridoxal-phosphate-dependent aminotransferase family. Histidinol-phosphate aminotransferase subfamily.</text>
</comment>
<dbReference type="Proteomes" id="UP001165069">
    <property type="component" value="Unassembled WGS sequence"/>
</dbReference>
<dbReference type="InterPro" id="IPR004838">
    <property type="entry name" value="NHTrfase_class1_PyrdxlP-BS"/>
</dbReference>
<dbReference type="Gene3D" id="3.90.1150.10">
    <property type="entry name" value="Aspartate Aminotransferase, domain 1"/>
    <property type="match status" value="1"/>
</dbReference>
<keyword evidence="6" id="KW-0663">Pyridoxal phosphate</keyword>
<evidence type="ECO:0000259" key="10">
    <source>
        <dbReference type="Pfam" id="PF00155"/>
    </source>
</evidence>
<evidence type="ECO:0000256" key="6">
    <source>
        <dbReference type="ARBA" id="ARBA00022898"/>
    </source>
</evidence>
<dbReference type="Pfam" id="PF00155">
    <property type="entry name" value="Aminotran_1_2"/>
    <property type="match status" value="1"/>
</dbReference>
<dbReference type="PROSITE" id="PS00105">
    <property type="entry name" value="AA_TRANSFER_CLASS_1"/>
    <property type="match status" value="1"/>
</dbReference>
<gene>
    <name evidence="11" type="primary">cobD_2</name>
    <name evidence="11" type="ORF">GETHLI_19760</name>
</gene>
<dbReference type="SUPFAM" id="SSF53383">
    <property type="entry name" value="PLP-dependent transferases"/>
    <property type="match status" value="1"/>
</dbReference>
<comment type="pathway">
    <text evidence="1">Amino-acid biosynthesis; L-histidine biosynthesis; L-histidine from 5-phospho-alpha-D-ribose 1-diphosphate: step 7/9.</text>
</comment>
<keyword evidence="4" id="KW-0028">Amino-acid biosynthesis</keyword>
<evidence type="ECO:0000256" key="9">
    <source>
        <dbReference type="RuleBase" id="RU000481"/>
    </source>
</evidence>
<protein>
    <recommendedName>
        <fullName evidence="9">Aminotransferase</fullName>
        <ecNumber evidence="9">2.6.1.-</ecNumber>
    </recommendedName>
</protein>
<dbReference type="InterPro" id="IPR015422">
    <property type="entry name" value="PyrdxlP-dep_Trfase_small"/>
</dbReference>
<proteinExistence type="inferred from homology"/>
<keyword evidence="7" id="KW-0368">Histidine biosynthesis</keyword>
<accession>A0ABQ5QFV8</accession>
<dbReference type="InterPro" id="IPR050106">
    <property type="entry name" value="HistidinolP_aminotransfase"/>
</dbReference>
<evidence type="ECO:0000256" key="1">
    <source>
        <dbReference type="ARBA" id="ARBA00005011"/>
    </source>
</evidence>
<organism evidence="11 12">
    <name type="scientific">Geothrix limicola</name>
    <dbReference type="NCBI Taxonomy" id="2927978"/>
    <lineage>
        <taxon>Bacteria</taxon>
        <taxon>Pseudomonadati</taxon>
        <taxon>Acidobacteriota</taxon>
        <taxon>Holophagae</taxon>
        <taxon>Holophagales</taxon>
        <taxon>Holophagaceae</taxon>
        <taxon>Geothrix</taxon>
    </lineage>
</organism>
<dbReference type="PANTHER" id="PTHR43643">
    <property type="entry name" value="HISTIDINOL-PHOSPHATE AMINOTRANSFERASE 2"/>
    <property type="match status" value="1"/>
</dbReference>
<keyword evidence="3 9" id="KW-0032">Aminotransferase</keyword>
<evidence type="ECO:0000256" key="8">
    <source>
        <dbReference type="ARBA" id="ARBA00047481"/>
    </source>
</evidence>
<comment type="catalytic activity">
    <reaction evidence="8">
        <text>L-histidinol phosphate + 2-oxoglutarate = 3-(imidazol-4-yl)-2-oxopropyl phosphate + L-glutamate</text>
        <dbReference type="Rhea" id="RHEA:23744"/>
        <dbReference type="ChEBI" id="CHEBI:16810"/>
        <dbReference type="ChEBI" id="CHEBI:29985"/>
        <dbReference type="ChEBI" id="CHEBI:57766"/>
        <dbReference type="ChEBI" id="CHEBI:57980"/>
        <dbReference type="EC" id="2.6.1.9"/>
    </reaction>
</comment>
<evidence type="ECO:0000313" key="12">
    <source>
        <dbReference type="Proteomes" id="UP001165069"/>
    </source>
</evidence>
<evidence type="ECO:0000313" key="11">
    <source>
        <dbReference type="EMBL" id="GLH73474.1"/>
    </source>
</evidence>
<sequence>MAESQATHGGRVYEVARELGVAPEAILDFSANLNPLGPPPGVIGVLRQALPEALLAYPDADPAGLKARLCARHGAREEHLVLGAGGAALLHLALRALAPRRVALPLPAFSEQARAVAAAGADLLPLSVGLPLDLVRLSAQLNDADVLILTNPHNPTGQLLDAAALRDWLEAHPHLALVLDEAFMDYAPWATQLPGRLARPRTVVLRSLTKFYAMPGLRVGHAFADPATAARMRALQEGWPVGQLALLAAEAALQDEAFEARSLAAFRETQPIWKKQLEGLPGVFVHPSAAPFFLLRLAGPWGTRLASALRREGILIRTCEAWPGLDDHHIRLAVKDEAAHARLLPRLNALLSTCP</sequence>
<evidence type="ECO:0000256" key="2">
    <source>
        <dbReference type="ARBA" id="ARBA00007970"/>
    </source>
</evidence>
<dbReference type="PANTHER" id="PTHR43643:SF6">
    <property type="entry name" value="HISTIDINOL-PHOSPHATE AMINOTRANSFERASE"/>
    <property type="match status" value="1"/>
</dbReference>
<comment type="caution">
    <text evidence="11">The sequence shown here is derived from an EMBL/GenBank/DDBJ whole genome shotgun (WGS) entry which is preliminary data.</text>
</comment>
<keyword evidence="12" id="KW-1185">Reference proteome</keyword>
<evidence type="ECO:0000256" key="7">
    <source>
        <dbReference type="ARBA" id="ARBA00023102"/>
    </source>
</evidence>
<dbReference type="InterPro" id="IPR015421">
    <property type="entry name" value="PyrdxlP-dep_Trfase_major"/>
</dbReference>